<gene>
    <name evidence="1" type="ORF">MTO99_07090</name>
</gene>
<organism evidence="1 2">
    <name type="scientific">Agromyces larvae</name>
    <dbReference type="NCBI Taxonomy" id="2929802"/>
    <lineage>
        <taxon>Bacteria</taxon>
        <taxon>Bacillati</taxon>
        <taxon>Actinomycetota</taxon>
        <taxon>Actinomycetes</taxon>
        <taxon>Micrococcales</taxon>
        <taxon>Microbacteriaceae</taxon>
        <taxon>Agromyces</taxon>
    </lineage>
</organism>
<accession>A0ABY4C206</accession>
<proteinExistence type="predicted"/>
<dbReference type="Proteomes" id="UP000832097">
    <property type="component" value="Chromosome"/>
</dbReference>
<evidence type="ECO:0008006" key="3">
    <source>
        <dbReference type="Google" id="ProtNLM"/>
    </source>
</evidence>
<dbReference type="EMBL" id="CP094528">
    <property type="protein sequence ID" value="UOE45516.1"/>
    <property type="molecule type" value="Genomic_DNA"/>
</dbReference>
<protein>
    <recommendedName>
        <fullName evidence="3">XRE family transcriptional regulator</fullName>
    </recommendedName>
</protein>
<dbReference type="RefSeq" id="WP_243558115.1">
    <property type="nucleotide sequence ID" value="NZ_CP094528.1"/>
</dbReference>
<evidence type="ECO:0000313" key="1">
    <source>
        <dbReference type="EMBL" id="UOE45516.1"/>
    </source>
</evidence>
<dbReference type="InterPro" id="IPR010982">
    <property type="entry name" value="Lambda_DNA-bd_dom_sf"/>
</dbReference>
<dbReference type="SUPFAM" id="SSF47413">
    <property type="entry name" value="lambda repressor-like DNA-binding domains"/>
    <property type="match status" value="1"/>
</dbReference>
<keyword evidence="2" id="KW-1185">Reference proteome</keyword>
<name>A0ABY4C206_9MICO</name>
<reference evidence="1 2" key="1">
    <citation type="submission" date="2022-03" db="EMBL/GenBank/DDBJ databases">
        <title>Mucilaginibacter sp. isolated from the gut of Protaetia brevitarsis seulensis larvae.</title>
        <authorList>
            <person name="Won M."/>
            <person name="Kim S.-J."/>
            <person name="Kwon S.-W."/>
        </authorList>
    </citation>
    <scope>NUCLEOTIDE SEQUENCE [LARGE SCALE GENOMIC DNA]</scope>
    <source>
        <strain evidence="1 2">CFWR-12</strain>
    </source>
</reference>
<sequence>MIDTEEREPLNGIALSAARVVGTLMSERGVTRVQIADVLGIHKNLIGQYLGVQRRRGGPPTPPWRPFDLKQLQLLAEFFEWDWDEFLDLVLHPGEPLTNRLAPKDRPQD</sequence>
<evidence type="ECO:0000313" key="2">
    <source>
        <dbReference type="Proteomes" id="UP000832097"/>
    </source>
</evidence>